<protein>
    <recommendedName>
        <fullName evidence="1">MSL3 chromodomain-like domain-containing protein</fullName>
    </recommendedName>
</protein>
<dbReference type="VEuPathDB" id="FungiDB:PYU1_G007895"/>
<keyword evidence="3" id="KW-1185">Reference proteome</keyword>
<proteinExistence type="predicted"/>
<dbReference type="STRING" id="431595.K3WSG7"/>
<dbReference type="EnsemblProtists" id="PYU1_T007911">
    <property type="protein sequence ID" value="PYU1_T007911"/>
    <property type="gene ID" value="PYU1_G007895"/>
</dbReference>
<name>K3WSG7_GLOUD</name>
<dbReference type="SUPFAM" id="SSF54160">
    <property type="entry name" value="Chromo domain-like"/>
    <property type="match status" value="1"/>
</dbReference>
<reference evidence="3" key="2">
    <citation type="submission" date="2010-04" db="EMBL/GenBank/DDBJ databases">
        <authorList>
            <person name="Buell R."/>
            <person name="Hamilton J."/>
            <person name="Hostetler J."/>
        </authorList>
    </citation>
    <scope>NUCLEOTIDE SEQUENCE [LARGE SCALE GENOMIC DNA]</scope>
    <source>
        <strain evidence="3">DAOM:BR144</strain>
    </source>
</reference>
<dbReference type="InterPro" id="IPR053820">
    <property type="entry name" value="MSL3_chromo-like"/>
</dbReference>
<dbReference type="HOGENOM" id="CLU_2283084_0_0_1"/>
<evidence type="ECO:0000313" key="2">
    <source>
        <dbReference type="EnsemblProtists" id="PYU1_T007911"/>
    </source>
</evidence>
<evidence type="ECO:0000259" key="1">
    <source>
        <dbReference type="Pfam" id="PF22732"/>
    </source>
</evidence>
<feature type="domain" description="MSL3 chromodomain-like" evidence="1">
    <location>
        <begin position="21"/>
        <end position="67"/>
    </location>
</feature>
<dbReference type="Gene3D" id="2.30.30.140">
    <property type="match status" value="1"/>
</dbReference>
<sequence length="102" mass="11800">MPIKVDNTVLKIDHGSDVQDENSKGAKGMTRTQYYVHYQEWHKKWDGWVAYHRVLEDTAANRVLQKQAIEDTKKKTKSVLATRVGSRCTSTPFVRIKLMYSS</sequence>
<reference evidence="3" key="1">
    <citation type="journal article" date="2010" name="Genome Biol.">
        <title>Genome sequence of the necrotrophic plant pathogen Pythium ultimum reveals original pathogenicity mechanisms and effector repertoire.</title>
        <authorList>
            <person name="Levesque C.A."/>
            <person name="Brouwer H."/>
            <person name="Cano L."/>
            <person name="Hamilton J.P."/>
            <person name="Holt C."/>
            <person name="Huitema E."/>
            <person name="Raffaele S."/>
            <person name="Robideau G.P."/>
            <person name="Thines M."/>
            <person name="Win J."/>
            <person name="Zerillo M.M."/>
            <person name="Beakes G.W."/>
            <person name="Boore J.L."/>
            <person name="Busam D."/>
            <person name="Dumas B."/>
            <person name="Ferriera S."/>
            <person name="Fuerstenberg S.I."/>
            <person name="Gachon C.M."/>
            <person name="Gaulin E."/>
            <person name="Govers F."/>
            <person name="Grenville-Briggs L."/>
            <person name="Horner N."/>
            <person name="Hostetler J."/>
            <person name="Jiang R.H."/>
            <person name="Johnson J."/>
            <person name="Krajaejun T."/>
            <person name="Lin H."/>
            <person name="Meijer H.J."/>
            <person name="Moore B."/>
            <person name="Morris P."/>
            <person name="Phuntmart V."/>
            <person name="Puiu D."/>
            <person name="Shetty J."/>
            <person name="Stajich J.E."/>
            <person name="Tripathy S."/>
            <person name="Wawra S."/>
            <person name="van West P."/>
            <person name="Whitty B.R."/>
            <person name="Coutinho P.M."/>
            <person name="Henrissat B."/>
            <person name="Martin F."/>
            <person name="Thomas P.D."/>
            <person name="Tyler B.M."/>
            <person name="De Vries R.P."/>
            <person name="Kamoun S."/>
            <person name="Yandell M."/>
            <person name="Tisserat N."/>
            <person name="Buell C.R."/>
        </authorList>
    </citation>
    <scope>NUCLEOTIDE SEQUENCE</scope>
    <source>
        <strain evidence="3">DAOM:BR144</strain>
    </source>
</reference>
<evidence type="ECO:0000313" key="3">
    <source>
        <dbReference type="Proteomes" id="UP000019132"/>
    </source>
</evidence>
<dbReference type="InParanoid" id="K3WSG7"/>
<reference evidence="2" key="3">
    <citation type="submission" date="2015-02" db="UniProtKB">
        <authorList>
            <consortium name="EnsemblProtists"/>
        </authorList>
    </citation>
    <scope>IDENTIFICATION</scope>
    <source>
        <strain evidence="2">DAOM BR144</strain>
    </source>
</reference>
<dbReference type="InterPro" id="IPR016197">
    <property type="entry name" value="Chromo-like_dom_sf"/>
</dbReference>
<dbReference type="Pfam" id="PF22732">
    <property type="entry name" value="MSL3_chromo-like"/>
    <property type="match status" value="1"/>
</dbReference>
<accession>K3WSG7</accession>
<dbReference type="AlphaFoldDB" id="K3WSG7"/>
<dbReference type="EMBL" id="GL376617">
    <property type="status" value="NOT_ANNOTATED_CDS"/>
    <property type="molecule type" value="Genomic_DNA"/>
</dbReference>
<dbReference type="Proteomes" id="UP000019132">
    <property type="component" value="Unassembled WGS sequence"/>
</dbReference>
<organism evidence="2 3">
    <name type="scientific">Globisporangium ultimum (strain ATCC 200006 / CBS 805.95 / DAOM BR144)</name>
    <name type="common">Pythium ultimum</name>
    <dbReference type="NCBI Taxonomy" id="431595"/>
    <lineage>
        <taxon>Eukaryota</taxon>
        <taxon>Sar</taxon>
        <taxon>Stramenopiles</taxon>
        <taxon>Oomycota</taxon>
        <taxon>Peronosporomycetes</taxon>
        <taxon>Pythiales</taxon>
        <taxon>Pythiaceae</taxon>
        <taxon>Globisporangium</taxon>
    </lineage>
</organism>